<sequence>MPDQSGSSRKLTGGFDTNLDFDFADPAWAAFARSAACSITSYTDLDVLTTGLRQQMFDFSYLPSSNCFFLREAPYRGIVSAMTPITKRAAQSSVFVVAKENPATSWHQLRGKRLGYINTYCTTSYFSPSILLAREGFALKDFFDAFPVAAWQGQIDTMLSGGIDATMVYEDVWLAQPSNAERTKVLARLDGLPTPPFIVHSSLDAAVCAELKQTLLGLKPTIEAGTLYAGFADYQDARMQRWFADLAALPGLARAA</sequence>
<name>A0A6I3KJ93_9HYPH</name>
<dbReference type="Pfam" id="PF12974">
    <property type="entry name" value="Phosphonate-bd"/>
    <property type="match status" value="1"/>
</dbReference>
<protein>
    <submittedName>
        <fullName evidence="1">PhnD/SsuA/transferrin family substrate-binding protein</fullName>
    </submittedName>
</protein>
<dbReference type="Proteomes" id="UP000440694">
    <property type="component" value="Unassembled WGS sequence"/>
</dbReference>
<dbReference type="Gene3D" id="3.40.190.10">
    <property type="entry name" value="Periplasmic binding protein-like II"/>
    <property type="match status" value="2"/>
</dbReference>
<keyword evidence="2" id="KW-1185">Reference proteome</keyword>
<evidence type="ECO:0000313" key="2">
    <source>
        <dbReference type="Proteomes" id="UP000440694"/>
    </source>
</evidence>
<dbReference type="AlphaFoldDB" id="A0A6I3KJ93"/>
<comment type="caution">
    <text evidence="1">The sequence shown here is derived from an EMBL/GenBank/DDBJ whole genome shotgun (WGS) entry which is preliminary data.</text>
</comment>
<gene>
    <name evidence="1" type="ORF">GIW81_08660</name>
</gene>
<dbReference type="SUPFAM" id="SSF53850">
    <property type="entry name" value="Periplasmic binding protein-like II"/>
    <property type="match status" value="1"/>
</dbReference>
<proteinExistence type="predicted"/>
<evidence type="ECO:0000313" key="1">
    <source>
        <dbReference type="EMBL" id="MTD94403.1"/>
    </source>
</evidence>
<dbReference type="EMBL" id="WMBQ01000001">
    <property type="protein sequence ID" value="MTD94403.1"/>
    <property type="molecule type" value="Genomic_DNA"/>
</dbReference>
<dbReference type="RefSeq" id="WP_154738833.1">
    <property type="nucleotide sequence ID" value="NZ_WMBQ01000001.1"/>
</dbReference>
<reference evidence="1 2" key="1">
    <citation type="submission" date="2019-11" db="EMBL/GenBank/DDBJ databases">
        <title>Identification of a novel strain.</title>
        <authorList>
            <person name="Xu Q."/>
            <person name="Wang G."/>
        </authorList>
    </citation>
    <scope>NUCLEOTIDE SEQUENCE [LARGE SCALE GENOMIC DNA]</scope>
    <source>
        <strain evidence="2">xq</strain>
    </source>
</reference>
<accession>A0A6I3KJ93</accession>
<organism evidence="1 2">
    <name type="scientific">Hyphomicrobium album</name>
    <dbReference type="NCBI Taxonomy" id="2665159"/>
    <lineage>
        <taxon>Bacteria</taxon>
        <taxon>Pseudomonadati</taxon>
        <taxon>Pseudomonadota</taxon>
        <taxon>Alphaproteobacteria</taxon>
        <taxon>Hyphomicrobiales</taxon>
        <taxon>Hyphomicrobiaceae</taxon>
        <taxon>Hyphomicrobium</taxon>
    </lineage>
</organism>